<reference evidence="1 2" key="1">
    <citation type="submission" date="2014-04" db="EMBL/GenBank/DDBJ databases">
        <title>Evolutionary Origins and Diversification of the Mycorrhizal Mutualists.</title>
        <authorList>
            <consortium name="DOE Joint Genome Institute"/>
            <consortium name="Mycorrhizal Genomics Consortium"/>
            <person name="Kohler A."/>
            <person name="Kuo A."/>
            <person name="Nagy L.G."/>
            <person name="Floudas D."/>
            <person name="Copeland A."/>
            <person name="Barry K.W."/>
            <person name="Cichocki N."/>
            <person name="Veneault-Fourrey C."/>
            <person name="LaButti K."/>
            <person name="Lindquist E.A."/>
            <person name="Lipzen A."/>
            <person name="Lundell T."/>
            <person name="Morin E."/>
            <person name="Murat C."/>
            <person name="Riley R."/>
            <person name="Ohm R."/>
            <person name="Sun H."/>
            <person name="Tunlid A."/>
            <person name="Henrissat B."/>
            <person name="Grigoriev I.V."/>
            <person name="Hibbett D.S."/>
            <person name="Martin F."/>
        </authorList>
    </citation>
    <scope>NUCLEOTIDE SEQUENCE [LARGE SCALE GENOMIC DNA]</scope>
    <source>
        <strain evidence="1 2">Koide BX008</strain>
    </source>
</reference>
<dbReference type="HOGENOM" id="CLU_2830660_0_0_1"/>
<gene>
    <name evidence="1" type="ORF">M378DRAFT_170326</name>
</gene>
<dbReference type="EMBL" id="KN818332">
    <property type="protein sequence ID" value="KIL58675.1"/>
    <property type="molecule type" value="Genomic_DNA"/>
</dbReference>
<accession>A0A0C2S7D2</accession>
<protein>
    <submittedName>
        <fullName evidence="1">Uncharacterized protein</fullName>
    </submittedName>
</protein>
<evidence type="ECO:0000313" key="2">
    <source>
        <dbReference type="Proteomes" id="UP000054549"/>
    </source>
</evidence>
<organism evidence="1 2">
    <name type="scientific">Amanita muscaria (strain Koide BX008)</name>
    <dbReference type="NCBI Taxonomy" id="946122"/>
    <lineage>
        <taxon>Eukaryota</taxon>
        <taxon>Fungi</taxon>
        <taxon>Dikarya</taxon>
        <taxon>Basidiomycota</taxon>
        <taxon>Agaricomycotina</taxon>
        <taxon>Agaricomycetes</taxon>
        <taxon>Agaricomycetidae</taxon>
        <taxon>Agaricales</taxon>
        <taxon>Pluteineae</taxon>
        <taxon>Amanitaceae</taxon>
        <taxon>Amanita</taxon>
    </lineage>
</organism>
<dbReference type="AlphaFoldDB" id="A0A0C2S7D2"/>
<evidence type="ECO:0000313" key="1">
    <source>
        <dbReference type="EMBL" id="KIL58675.1"/>
    </source>
</evidence>
<sequence length="66" mass="7541">MFGQHEEYPSNHSHNLTVPQFFLVSHPTEPIVAKDIPCMIEESNGRRIYVGSFDDKHETSAHSCEL</sequence>
<keyword evidence="2" id="KW-1185">Reference proteome</keyword>
<name>A0A0C2S7D2_AMAMK</name>
<proteinExistence type="predicted"/>
<dbReference type="Proteomes" id="UP000054549">
    <property type="component" value="Unassembled WGS sequence"/>
</dbReference>
<dbReference type="InParanoid" id="A0A0C2S7D2"/>